<name>A0A167IQX1_9GAMM</name>
<dbReference type="PATRIC" id="fig|1365248.3.peg.4282"/>
<organism evidence="2 3">
    <name type="scientific">Pseudoalteromonas luteoviolacea CPMOR-1</name>
    <dbReference type="NCBI Taxonomy" id="1365248"/>
    <lineage>
        <taxon>Bacteria</taxon>
        <taxon>Pseudomonadati</taxon>
        <taxon>Pseudomonadota</taxon>
        <taxon>Gammaproteobacteria</taxon>
        <taxon>Alteromonadales</taxon>
        <taxon>Pseudoalteromonadaceae</taxon>
        <taxon>Pseudoalteromonas</taxon>
    </lineage>
</organism>
<feature type="transmembrane region" description="Helical" evidence="1">
    <location>
        <begin position="32"/>
        <end position="53"/>
    </location>
</feature>
<comment type="caution">
    <text evidence="2">The sequence shown here is derived from an EMBL/GenBank/DDBJ whole genome shotgun (WGS) entry which is preliminary data.</text>
</comment>
<keyword evidence="1" id="KW-0812">Transmembrane</keyword>
<gene>
    <name evidence="2" type="ORF">N473_02685</name>
</gene>
<evidence type="ECO:0000256" key="1">
    <source>
        <dbReference type="SAM" id="Phobius"/>
    </source>
</evidence>
<keyword evidence="1" id="KW-0472">Membrane</keyword>
<evidence type="ECO:0000313" key="2">
    <source>
        <dbReference type="EMBL" id="KZN59839.1"/>
    </source>
</evidence>
<evidence type="ECO:0000313" key="3">
    <source>
        <dbReference type="Proteomes" id="UP000076486"/>
    </source>
</evidence>
<accession>A0A167IQX1</accession>
<proteinExistence type="predicted"/>
<dbReference type="AlphaFoldDB" id="A0A167IQX1"/>
<protein>
    <submittedName>
        <fullName evidence="2">Uncharacterized protein</fullName>
    </submittedName>
</protein>
<dbReference type="Proteomes" id="UP000076486">
    <property type="component" value="Unassembled WGS sequence"/>
</dbReference>
<sequence length="98" mass="11028">MPPAFLPLDLKTYHSPINVPWSMTSMATIRPFFRLLAGFAALLFWGASFFQLLGLIGTESEELLNWFHCIGSFGVALGFSYISIAGRLPSMPFDMFFR</sequence>
<reference evidence="2 3" key="1">
    <citation type="submission" date="2013-07" db="EMBL/GenBank/DDBJ databases">
        <title>Comparative Genomic and Metabolomic Analysis of Twelve Strains of Pseudoalteromonas luteoviolacea.</title>
        <authorList>
            <person name="Vynne N.G."/>
            <person name="Mansson M."/>
            <person name="Gram L."/>
        </authorList>
    </citation>
    <scope>NUCLEOTIDE SEQUENCE [LARGE SCALE GENOMIC DNA]</scope>
    <source>
        <strain evidence="2 3">CPMOR-1</strain>
    </source>
</reference>
<dbReference type="EMBL" id="AUYC01000051">
    <property type="protein sequence ID" value="KZN59839.1"/>
    <property type="molecule type" value="Genomic_DNA"/>
</dbReference>
<keyword evidence="1" id="KW-1133">Transmembrane helix</keyword>
<feature type="transmembrane region" description="Helical" evidence="1">
    <location>
        <begin position="65"/>
        <end position="88"/>
    </location>
</feature>